<feature type="region of interest" description="Disordered" evidence="1">
    <location>
        <begin position="1079"/>
        <end position="1108"/>
    </location>
</feature>
<organism evidence="3 4">
    <name type="scientific">Suricata suricatta</name>
    <name type="common">Meerkat</name>
    <dbReference type="NCBI Taxonomy" id="37032"/>
    <lineage>
        <taxon>Eukaryota</taxon>
        <taxon>Metazoa</taxon>
        <taxon>Chordata</taxon>
        <taxon>Craniata</taxon>
        <taxon>Vertebrata</taxon>
        <taxon>Euteleostomi</taxon>
        <taxon>Mammalia</taxon>
        <taxon>Eutheria</taxon>
        <taxon>Laurasiatheria</taxon>
        <taxon>Carnivora</taxon>
        <taxon>Feliformia</taxon>
        <taxon>Herpestidae</taxon>
        <taxon>Suricata</taxon>
    </lineage>
</organism>
<reference evidence="3" key="3">
    <citation type="submission" date="2025-09" db="UniProtKB">
        <authorList>
            <consortium name="Ensembl"/>
        </authorList>
    </citation>
    <scope>IDENTIFICATION</scope>
</reference>
<evidence type="ECO:0000313" key="4">
    <source>
        <dbReference type="Proteomes" id="UP000472268"/>
    </source>
</evidence>
<dbReference type="CTD" id="57501"/>
<sequence>MLRGMSLQAWEWEDEDRVSMGPMSSMGNFYRPGSECETEEYLKVKAQAQESDSDHRCSSECSYAAACSFCSDVPQVVPCKFIISLAFPVTAGFKQDSGNPCLLGHRGKYTFSVEKHRKQSRMEKPSKSRRCYHAEYFLLPDDGEPKKVDVVVFPTMAKLFLDSGVKTVRPWHEGDKIWVSWTQTFNINVTKELLKKISFHKITLKVWDTRDKVSRKARYYRPKTPAYSDDVGSVDEVKQLVLSQRTLCEQGAHLREGRSQEHVPGKAEKAGKRVKTLHDPHAAEPEAFSENCEEYEKALRMDDLGTVRLSILREPTVCLGAATGMEMKELTERSSFSSLTNVLEKPKFQNKQKESEVRKNPQRRKKKSRGEDSDFKGAGDGKHGVVSTELVLMPLLAGWQTVVSGGCQKSASILDCFLSFKTEVPIMTEEQKQDLNPLTIKIKCVSCLPSQPVPIHELERLCSPVYCRYQFFKTPVHRTEGKPHGTHIYFQDINVIFLGAIQPSDLREYLEGPPMVVEVHDRDRKLEEYSQKPALFGDDPLDSYLNLQALISPEETENNPFESQNKMWDPYGVAKVSFADLLLGHKYLNLVVPIHRCEPKPTHHGQDGRRRKVVGFRVPTDGFQHNPVPMGNYLEANSQLKLRVDIAVPLQGRAEAPDPEHMGTLFGRIIFVFYSRKLSPLYSLLEDITMINAKALDLDSYPTGNIQQILSAYKMRVGIQERQDLDVLTGFHLMDGKIHLFILEGLADQGLKRLWDSHQSRAVEAERSKSKVLYNSALLFRHRLYAHLDTVLYQVHLFKPLAQLMKRSALYIRNTVPEKTFQALTRIYHICYHSTRLREVIARDLLPSSSMVKDLSQVLGLPISQEDLPDGKSLVLPTHPAPNLEDFRNRKSILTHEIQAHQEKYLRWRNIMVLKNKGAEHNVVQKNIAGVCQGGKKPPTSMVKVIRILAPAKEAVYNYGIQTLNSTQLAKEELYREMAKEPRRRFTYSQDYLSATVEPQDSEEEEKKAKKKSRQAWLTASGFQLTGLHKGTESDLHVRLLPVSTELKEEWRENTTLEKVLDRGRWSWDQRRQDFDLYRKPPPFFQLPPPPAPKPGIGRKTKGSGPVS</sequence>
<dbReference type="OrthoDB" id="188352at2759"/>
<dbReference type="AlphaFoldDB" id="A0A673T3R7"/>
<dbReference type="Proteomes" id="UP000472268">
    <property type="component" value="Chromosome 12"/>
</dbReference>
<dbReference type="PANTHER" id="PTHR33667">
    <property type="entry name" value="SI:DKEY-57N24.6"/>
    <property type="match status" value="1"/>
</dbReference>
<dbReference type="InterPro" id="IPR027876">
    <property type="entry name" value="DUF4550"/>
</dbReference>
<evidence type="ECO:0000313" key="3">
    <source>
        <dbReference type="Ensembl" id="ENSSSUP00005007987.1"/>
    </source>
</evidence>
<keyword evidence="4" id="KW-1185">Reference proteome</keyword>
<evidence type="ECO:0000259" key="2">
    <source>
        <dbReference type="Pfam" id="PF15084"/>
    </source>
</evidence>
<dbReference type="Ensembl" id="ENSSSUT00005009206.1">
    <property type="protein sequence ID" value="ENSSSUP00005007987.1"/>
    <property type="gene ID" value="ENSSSUG00005005168.1"/>
</dbReference>
<name>A0A673T3R7_SURSU</name>
<reference evidence="3 4" key="1">
    <citation type="submission" date="2019-05" db="EMBL/GenBank/DDBJ databases">
        <title>A Chromosome-scale Meerkat (S. suricatta) Genome Assembly.</title>
        <authorList>
            <person name="Dudchenko O."/>
            <person name="Lieberman Aiden E."/>
            <person name="Tung J."/>
            <person name="Barreiro L.B."/>
            <person name="Clutton-Brock T.H."/>
        </authorList>
    </citation>
    <scope>NUCLEOTIDE SEQUENCE [LARGE SCALE GENOMIC DNA]</scope>
</reference>
<reference evidence="3" key="2">
    <citation type="submission" date="2025-08" db="UniProtKB">
        <authorList>
            <consortium name="Ensembl"/>
        </authorList>
    </citation>
    <scope>IDENTIFICATION</scope>
</reference>
<proteinExistence type="predicted"/>
<feature type="compositionally biased region" description="Basic and acidic residues" evidence="1">
    <location>
        <begin position="369"/>
        <end position="382"/>
    </location>
</feature>
<accession>A0A673T3R7</accession>
<feature type="domain" description="DUF4550" evidence="2">
    <location>
        <begin position="132"/>
        <end position="223"/>
    </location>
</feature>
<evidence type="ECO:0000256" key="1">
    <source>
        <dbReference type="SAM" id="MobiDB-lite"/>
    </source>
</evidence>
<gene>
    <name evidence="3" type="primary">CFAP92</name>
</gene>
<feature type="compositionally biased region" description="Basic and acidic residues" evidence="1">
    <location>
        <begin position="344"/>
        <end position="359"/>
    </location>
</feature>
<protein>
    <submittedName>
        <fullName evidence="3">Cilia and flagella associated protein 92 (putative)</fullName>
    </submittedName>
</protein>
<dbReference type="OMA" id="ANILDCF"/>
<dbReference type="Pfam" id="PF15084">
    <property type="entry name" value="DUF4550"/>
    <property type="match status" value="1"/>
</dbReference>
<feature type="compositionally biased region" description="Pro residues" evidence="1">
    <location>
        <begin position="1080"/>
        <end position="1094"/>
    </location>
</feature>
<feature type="region of interest" description="Disordered" evidence="1">
    <location>
        <begin position="336"/>
        <end position="382"/>
    </location>
</feature>
<dbReference type="PANTHER" id="PTHR33667:SF7">
    <property type="entry name" value="RIKEN CDNA 1810020O05 GENE"/>
    <property type="match status" value="1"/>
</dbReference>